<evidence type="ECO:0000256" key="1">
    <source>
        <dbReference type="ARBA" id="ARBA00008226"/>
    </source>
</evidence>
<keyword evidence="2 11" id="KW-0820">tRNA-binding</keyword>
<dbReference type="FunFam" id="3.30.980.10:FF:000004">
    <property type="entry name" value="Alanine--tRNA ligase, cytoplasmic"/>
    <property type="match status" value="1"/>
</dbReference>
<dbReference type="NCBIfam" id="TIGR00344">
    <property type="entry name" value="alaS"/>
    <property type="match status" value="1"/>
</dbReference>
<dbReference type="Gene3D" id="6.10.250.550">
    <property type="match status" value="1"/>
</dbReference>
<dbReference type="InterPro" id="IPR012947">
    <property type="entry name" value="tRNA_SAD"/>
</dbReference>
<organism evidence="14 15">
    <name type="scientific">Syntrophorhabdus aromaticivorans</name>
    <dbReference type="NCBI Taxonomy" id="328301"/>
    <lineage>
        <taxon>Bacteria</taxon>
        <taxon>Pseudomonadati</taxon>
        <taxon>Thermodesulfobacteriota</taxon>
        <taxon>Syntrophorhabdia</taxon>
        <taxon>Syntrophorhabdales</taxon>
        <taxon>Syntrophorhabdaceae</taxon>
        <taxon>Syntrophorhabdus</taxon>
    </lineage>
</organism>
<dbReference type="InterPro" id="IPR018164">
    <property type="entry name" value="Ala-tRNA-synth_IIc_N"/>
</dbReference>
<dbReference type="Proteomes" id="UP000777265">
    <property type="component" value="Unassembled WGS sequence"/>
</dbReference>
<feature type="binding site" evidence="11">
    <location>
        <position position="566"/>
    </location>
    <ligand>
        <name>Zn(2+)</name>
        <dbReference type="ChEBI" id="CHEBI:29105"/>
    </ligand>
</feature>
<dbReference type="PROSITE" id="PS50860">
    <property type="entry name" value="AA_TRNA_LIGASE_II_ALA"/>
    <property type="match status" value="1"/>
</dbReference>
<dbReference type="InterPro" id="IPR045864">
    <property type="entry name" value="aa-tRNA-synth_II/BPL/LPL"/>
</dbReference>
<evidence type="ECO:0000313" key="14">
    <source>
        <dbReference type="EMBL" id="NLW34045.1"/>
    </source>
</evidence>
<dbReference type="Pfam" id="PF07973">
    <property type="entry name" value="tRNA_SAD"/>
    <property type="match status" value="1"/>
</dbReference>
<comment type="catalytic activity">
    <reaction evidence="11">
        <text>tRNA(Ala) + L-alanine + ATP = L-alanyl-tRNA(Ala) + AMP + diphosphate</text>
        <dbReference type="Rhea" id="RHEA:12540"/>
        <dbReference type="Rhea" id="RHEA-COMP:9657"/>
        <dbReference type="Rhea" id="RHEA-COMP:9923"/>
        <dbReference type="ChEBI" id="CHEBI:30616"/>
        <dbReference type="ChEBI" id="CHEBI:33019"/>
        <dbReference type="ChEBI" id="CHEBI:57972"/>
        <dbReference type="ChEBI" id="CHEBI:78442"/>
        <dbReference type="ChEBI" id="CHEBI:78497"/>
        <dbReference type="ChEBI" id="CHEBI:456215"/>
        <dbReference type="EC" id="6.1.1.7"/>
    </reaction>
</comment>
<gene>
    <name evidence="11 14" type="primary">alaS</name>
    <name evidence="14" type="ORF">GXY80_00985</name>
</gene>
<dbReference type="GO" id="GO:0005829">
    <property type="term" value="C:cytosol"/>
    <property type="evidence" value="ECO:0007669"/>
    <property type="project" value="TreeGrafter"/>
</dbReference>
<feature type="domain" description="Alanyl-transfer RNA synthetases family profile" evidence="13">
    <location>
        <begin position="1"/>
        <end position="711"/>
    </location>
</feature>
<dbReference type="Gene3D" id="3.30.980.10">
    <property type="entry name" value="Threonyl-trna Synthetase, Chain A, domain 2"/>
    <property type="match status" value="1"/>
</dbReference>
<dbReference type="FunFam" id="3.30.930.10:FF:000004">
    <property type="entry name" value="Alanine--tRNA ligase"/>
    <property type="match status" value="1"/>
</dbReference>
<dbReference type="InterPro" id="IPR018165">
    <property type="entry name" value="Ala-tRNA-synth_IIc_core"/>
</dbReference>
<feature type="binding site" evidence="11">
    <location>
        <position position="570"/>
    </location>
    <ligand>
        <name>Zn(2+)</name>
        <dbReference type="ChEBI" id="CHEBI:29105"/>
    </ligand>
</feature>
<dbReference type="HAMAP" id="MF_00036_B">
    <property type="entry name" value="Ala_tRNA_synth_B"/>
    <property type="match status" value="1"/>
</dbReference>
<keyword evidence="6 11" id="KW-0862">Zinc</keyword>
<dbReference type="PANTHER" id="PTHR11777">
    <property type="entry name" value="ALANYL-TRNA SYNTHETASE"/>
    <property type="match status" value="1"/>
</dbReference>
<comment type="caution">
    <text evidence="14">The sequence shown here is derived from an EMBL/GenBank/DDBJ whole genome shotgun (WGS) entry which is preliminary data.</text>
</comment>
<comment type="domain">
    <text evidence="11">Consists of three domains; the N-terminal catalytic domain, the editing domain and the C-terminal C-Ala domain. The editing domain removes incorrectly charged amino acids, while the C-Ala domain, along with tRNA(Ala), serves as a bridge to cooperatively bring together the editing and aminoacylation centers thus stimulating deacylation of misacylated tRNAs.</text>
</comment>
<dbReference type="SUPFAM" id="SSF55681">
    <property type="entry name" value="Class II aaRS and biotin synthetases"/>
    <property type="match status" value="1"/>
</dbReference>
<reference evidence="14" key="2">
    <citation type="submission" date="2020-01" db="EMBL/GenBank/DDBJ databases">
        <authorList>
            <person name="Campanaro S."/>
        </authorList>
    </citation>
    <scope>NUCLEOTIDE SEQUENCE</scope>
    <source>
        <strain evidence="14">AS06rmzACSIP_7</strain>
    </source>
</reference>
<dbReference type="SUPFAM" id="SSF55186">
    <property type="entry name" value="ThrRS/AlaRS common domain"/>
    <property type="match status" value="1"/>
</dbReference>
<keyword evidence="11" id="KW-0963">Cytoplasm</keyword>
<feature type="binding site" evidence="11">
    <location>
        <position position="672"/>
    </location>
    <ligand>
        <name>Zn(2+)</name>
        <dbReference type="ChEBI" id="CHEBI:29105"/>
    </ligand>
</feature>
<dbReference type="Gene3D" id="2.40.30.130">
    <property type="match status" value="1"/>
</dbReference>
<keyword evidence="12" id="KW-0175">Coiled coil</keyword>
<comment type="function">
    <text evidence="11">Catalyzes the attachment of alanine to tRNA(Ala) in a two-step reaction: alanine is first activated by ATP to form Ala-AMP and then transferred to the acceptor end of tRNA(Ala). Also edits incorrectly charged Ser-tRNA(Ala) and Gly-tRNA(Ala) via its editing domain.</text>
</comment>
<evidence type="ECO:0000256" key="6">
    <source>
        <dbReference type="ARBA" id="ARBA00022833"/>
    </source>
</evidence>
<keyword evidence="3 11" id="KW-0436">Ligase</keyword>
<dbReference type="EMBL" id="JAAYEE010000018">
    <property type="protein sequence ID" value="NLW34045.1"/>
    <property type="molecule type" value="Genomic_DNA"/>
</dbReference>
<feature type="coiled-coil region" evidence="12">
    <location>
        <begin position="734"/>
        <end position="761"/>
    </location>
</feature>
<dbReference type="InterPro" id="IPR023033">
    <property type="entry name" value="Ala_tRNA_ligase_euk/bac"/>
</dbReference>
<dbReference type="InterPro" id="IPR003156">
    <property type="entry name" value="DHHA1_dom"/>
</dbReference>
<keyword evidence="10 11" id="KW-0030">Aminoacyl-tRNA synthetase</keyword>
<evidence type="ECO:0000256" key="4">
    <source>
        <dbReference type="ARBA" id="ARBA00022723"/>
    </source>
</evidence>
<dbReference type="InterPro" id="IPR018163">
    <property type="entry name" value="Thr/Ala-tRNA-synth_IIc_edit"/>
</dbReference>
<dbReference type="CDD" id="cd00673">
    <property type="entry name" value="AlaRS_core"/>
    <property type="match status" value="1"/>
</dbReference>
<evidence type="ECO:0000256" key="12">
    <source>
        <dbReference type="SAM" id="Coils"/>
    </source>
</evidence>
<dbReference type="PRINTS" id="PR00980">
    <property type="entry name" value="TRNASYNTHALA"/>
</dbReference>
<dbReference type="InterPro" id="IPR002318">
    <property type="entry name" value="Ala-tRNA-lgiase_IIc"/>
</dbReference>
<keyword evidence="7 11" id="KW-0067">ATP-binding</keyword>
<keyword evidence="8 11" id="KW-0694">RNA-binding</keyword>
<feature type="binding site" evidence="11">
    <location>
        <position position="668"/>
    </location>
    <ligand>
        <name>Zn(2+)</name>
        <dbReference type="ChEBI" id="CHEBI:29105"/>
    </ligand>
</feature>
<dbReference type="GO" id="GO:0008270">
    <property type="term" value="F:zinc ion binding"/>
    <property type="evidence" value="ECO:0007669"/>
    <property type="project" value="UniProtKB-UniRule"/>
</dbReference>
<evidence type="ECO:0000256" key="7">
    <source>
        <dbReference type="ARBA" id="ARBA00022840"/>
    </source>
</evidence>
<evidence type="ECO:0000256" key="8">
    <source>
        <dbReference type="ARBA" id="ARBA00022884"/>
    </source>
</evidence>
<sequence length="874" mass="98012">MKSNEIRKTFLKFFSDNDHTVVSSSSLLPEKDPTLLFVNAGMVQFKNLFLDIEKRDYVRATTCQKCVRAGGKHNDLDNVGKTLRHHTFFEMLGNFSFGDYFKDDAIAYAWKLLKDVFRLDEDRMWITVYKDDDEAALIWKKVGIREDRIVRLGEKDNFWSMGDEGPCGPCSEILYDLGENVGCRQPACAVGCDCDRFLEIWNLVFMEFERSRDGQMTKLPRPSIDTGMGLERIACIMQGKLGNYETDLFSPVLRRLEDISRSVYGENEKTDTAMRVIADHVRGATFVINDGVLPSKEGRGYVLRRILRRALRYGKKIGIEKEFLYDLSGAVVDIMGDVYPDVRNNHPYIVRVIKGEEERFLETLNTGMRVYDEFVKEIKSKGGKAIPGDLIYKLYDTYGFPVDITAEMAAEDSLSMDTAGFEKSLEEQKERSRAGSRIKGEAWAEGHVAALRDDVRNDFVGYKTLEADGVILTMVRDEQVVEQLDEGEEGEVFFDCTPFYAESGGQVEDEGLVDGPSGKAVVINVIKVKQDVFAHKVKVTMGSLKRGDRVHLVVDKEKRKGVSRNHTATHLLHYALRTVLGEHVKQSGSLVEKDRLRFDFTHFQGLADEELHKTEDIVNEKIMESLNVTTEERQREDAIREGATALFEEKYGDTVRVLRIGDFSTELCGGTHVKNTGEIGSFSIVSEGSLAYGVRRIEAVTGKGAVRHKRKLDNIVKHISRLSNTEPDRVLERVEGIIGELNTKSNEIERLKEEIIAHRVEEAVKNAEEKNGAKVVTMYVPDAKADDLRKVTDIIRNRLKSCIAVVGTREETKGMVVAAVSKDLLSTYSAGKIIKKLAEQYGGKGGGGPQIAQGGIPGDKIKAALKSVADILSD</sequence>
<dbReference type="InterPro" id="IPR009000">
    <property type="entry name" value="Transl_B-barrel_sf"/>
</dbReference>
<name>A0A971M1C5_9BACT</name>
<evidence type="ECO:0000256" key="9">
    <source>
        <dbReference type="ARBA" id="ARBA00022917"/>
    </source>
</evidence>
<dbReference type="GO" id="GO:0005524">
    <property type="term" value="F:ATP binding"/>
    <property type="evidence" value="ECO:0007669"/>
    <property type="project" value="UniProtKB-UniRule"/>
</dbReference>
<keyword evidence="5 11" id="KW-0547">Nucleotide-binding</keyword>
<reference evidence="14" key="1">
    <citation type="journal article" date="2020" name="Biotechnol. Biofuels">
        <title>New insights from the biogas microbiome by comprehensive genome-resolved metagenomics of nearly 1600 species originating from multiple anaerobic digesters.</title>
        <authorList>
            <person name="Campanaro S."/>
            <person name="Treu L."/>
            <person name="Rodriguez-R L.M."/>
            <person name="Kovalovszki A."/>
            <person name="Ziels R.M."/>
            <person name="Maus I."/>
            <person name="Zhu X."/>
            <person name="Kougias P.G."/>
            <person name="Basile A."/>
            <person name="Luo G."/>
            <person name="Schluter A."/>
            <person name="Konstantinidis K.T."/>
            <person name="Angelidaki I."/>
        </authorList>
    </citation>
    <scope>NUCLEOTIDE SEQUENCE</scope>
    <source>
        <strain evidence="14">AS06rmzACSIP_7</strain>
    </source>
</reference>
<dbReference type="Gene3D" id="3.10.310.40">
    <property type="match status" value="1"/>
</dbReference>
<proteinExistence type="inferred from homology"/>
<dbReference type="AlphaFoldDB" id="A0A971M1C5"/>
<keyword evidence="9 11" id="KW-0648">Protein biosynthesis</keyword>
<dbReference type="PANTHER" id="PTHR11777:SF9">
    <property type="entry name" value="ALANINE--TRNA LIGASE, CYTOPLASMIC"/>
    <property type="match status" value="1"/>
</dbReference>
<dbReference type="Pfam" id="PF01411">
    <property type="entry name" value="tRNA-synt_2c"/>
    <property type="match status" value="1"/>
</dbReference>
<comment type="similarity">
    <text evidence="1 11">Belongs to the class-II aminoacyl-tRNA synthetase family.</text>
</comment>
<dbReference type="InterPro" id="IPR050058">
    <property type="entry name" value="Ala-tRNA_ligase"/>
</dbReference>
<evidence type="ECO:0000256" key="10">
    <source>
        <dbReference type="ARBA" id="ARBA00023146"/>
    </source>
</evidence>
<protein>
    <recommendedName>
        <fullName evidence="11">Alanine--tRNA ligase</fullName>
        <ecNumber evidence="11">6.1.1.7</ecNumber>
    </recommendedName>
    <alternativeName>
        <fullName evidence="11">Alanyl-tRNA synthetase</fullName>
        <shortName evidence="11">AlaRS</shortName>
    </alternativeName>
</protein>
<keyword evidence="4 11" id="KW-0479">Metal-binding</keyword>
<dbReference type="SUPFAM" id="SSF101353">
    <property type="entry name" value="Putative anticodon-binding domain of alanyl-tRNA synthetase (AlaRS)"/>
    <property type="match status" value="1"/>
</dbReference>
<dbReference type="GO" id="GO:0004813">
    <property type="term" value="F:alanine-tRNA ligase activity"/>
    <property type="evidence" value="ECO:0007669"/>
    <property type="project" value="UniProtKB-UniRule"/>
</dbReference>
<dbReference type="GO" id="GO:0002161">
    <property type="term" value="F:aminoacyl-tRNA deacylase activity"/>
    <property type="evidence" value="ECO:0007669"/>
    <property type="project" value="TreeGrafter"/>
</dbReference>
<evidence type="ECO:0000256" key="5">
    <source>
        <dbReference type="ARBA" id="ARBA00022741"/>
    </source>
</evidence>
<dbReference type="InterPro" id="IPR018162">
    <property type="entry name" value="Ala-tRNA-ligase_IIc_anticod-bd"/>
</dbReference>
<dbReference type="SUPFAM" id="SSF50447">
    <property type="entry name" value="Translation proteins"/>
    <property type="match status" value="1"/>
</dbReference>
<evidence type="ECO:0000259" key="13">
    <source>
        <dbReference type="PROSITE" id="PS50860"/>
    </source>
</evidence>
<evidence type="ECO:0000313" key="15">
    <source>
        <dbReference type="Proteomes" id="UP000777265"/>
    </source>
</evidence>
<dbReference type="FunFam" id="3.10.310.40:FF:000001">
    <property type="entry name" value="Alanine--tRNA ligase"/>
    <property type="match status" value="1"/>
</dbReference>
<dbReference type="GO" id="GO:0006419">
    <property type="term" value="P:alanyl-tRNA aminoacylation"/>
    <property type="evidence" value="ECO:0007669"/>
    <property type="project" value="UniProtKB-UniRule"/>
</dbReference>
<comment type="subcellular location">
    <subcellularLocation>
        <location evidence="11">Cytoplasm</location>
    </subcellularLocation>
</comment>
<dbReference type="EC" id="6.1.1.7" evidence="11"/>
<evidence type="ECO:0000256" key="3">
    <source>
        <dbReference type="ARBA" id="ARBA00022598"/>
    </source>
</evidence>
<dbReference type="FunFam" id="3.30.54.20:FF:000001">
    <property type="entry name" value="Alanine--tRNA ligase"/>
    <property type="match status" value="1"/>
</dbReference>
<dbReference type="SMART" id="SM00863">
    <property type="entry name" value="tRNA_SAD"/>
    <property type="match status" value="1"/>
</dbReference>
<dbReference type="Gene3D" id="3.30.54.20">
    <property type="match status" value="1"/>
</dbReference>
<evidence type="ECO:0000256" key="2">
    <source>
        <dbReference type="ARBA" id="ARBA00022555"/>
    </source>
</evidence>
<dbReference type="GO" id="GO:0000049">
    <property type="term" value="F:tRNA binding"/>
    <property type="evidence" value="ECO:0007669"/>
    <property type="project" value="UniProtKB-KW"/>
</dbReference>
<dbReference type="Pfam" id="PF02272">
    <property type="entry name" value="DHHA1"/>
    <property type="match status" value="1"/>
</dbReference>
<accession>A0A971M1C5</accession>
<comment type="cofactor">
    <cofactor evidence="11">
        <name>Zn(2+)</name>
        <dbReference type="ChEBI" id="CHEBI:29105"/>
    </cofactor>
    <text evidence="11">Binds 1 zinc ion per subunit.</text>
</comment>
<dbReference type="Gene3D" id="3.30.930.10">
    <property type="entry name" value="Bira Bifunctional Protein, Domain 2"/>
    <property type="match status" value="1"/>
</dbReference>
<evidence type="ECO:0000256" key="11">
    <source>
        <dbReference type="HAMAP-Rule" id="MF_00036"/>
    </source>
</evidence>